<name>A0ABU2USF9_9ACTN</name>
<evidence type="ECO:0000313" key="2">
    <source>
        <dbReference type="EMBL" id="MDT0476223.1"/>
    </source>
</evidence>
<evidence type="ECO:0000256" key="1">
    <source>
        <dbReference type="SAM" id="Coils"/>
    </source>
</evidence>
<feature type="coiled-coil region" evidence="1">
    <location>
        <begin position="7"/>
        <end position="34"/>
    </location>
</feature>
<sequence>MEIPDTLITLEHAAEEARAALAGLEGEVRQAQWLAWRAAAEQVQAAITAHAAAAAESRYEVERAVKLAVRHPAVVPAA</sequence>
<dbReference type="Proteomes" id="UP001180489">
    <property type="component" value="Unassembled WGS sequence"/>
</dbReference>
<keyword evidence="1" id="KW-0175">Coiled coil</keyword>
<gene>
    <name evidence="2" type="ORF">RM863_29270</name>
</gene>
<comment type="caution">
    <text evidence="2">The sequence shown here is derived from an EMBL/GenBank/DDBJ whole genome shotgun (WGS) entry which is preliminary data.</text>
</comment>
<dbReference type="RefSeq" id="WP_311636939.1">
    <property type="nucleotide sequence ID" value="NZ_JAVRFF010000039.1"/>
</dbReference>
<proteinExistence type="predicted"/>
<reference evidence="2" key="1">
    <citation type="submission" date="2024-05" db="EMBL/GenBank/DDBJ databases">
        <title>30 novel species of actinomycetes from the DSMZ collection.</title>
        <authorList>
            <person name="Nouioui I."/>
        </authorList>
    </citation>
    <scope>NUCLEOTIDE SEQUENCE</scope>
    <source>
        <strain evidence="2">DSM 41014</strain>
    </source>
</reference>
<dbReference type="EMBL" id="JAVRFF010000039">
    <property type="protein sequence ID" value="MDT0476223.1"/>
    <property type="molecule type" value="Genomic_DNA"/>
</dbReference>
<protein>
    <submittedName>
        <fullName evidence="2">Uncharacterized protein</fullName>
    </submittedName>
</protein>
<organism evidence="2 3">
    <name type="scientific">Streptomyces hintoniae</name>
    <dbReference type="NCBI Taxonomy" id="3075521"/>
    <lineage>
        <taxon>Bacteria</taxon>
        <taxon>Bacillati</taxon>
        <taxon>Actinomycetota</taxon>
        <taxon>Actinomycetes</taxon>
        <taxon>Kitasatosporales</taxon>
        <taxon>Streptomycetaceae</taxon>
        <taxon>Streptomyces</taxon>
    </lineage>
</organism>
<accession>A0ABU2USF9</accession>
<keyword evidence="3" id="KW-1185">Reference proteome</keyword>
<evidence type="ECO:0000313" key="3">
    <source>
        <dbReference type="Proteomes" id="UP001180489"/>
    </source>
</evidence>